<sequence length="90" mass="10876">MKIKNKFAILDIILIFTLFLSHNISTYNQKRIYIFKQDTLKIQQENSKKSEQITLLQKEINSLQKKLNVLEKKNIELKEKNKEYKKQLHI</sequence>
<name>A0ABT4CL05_9CLOT</name>
<comment type="caution">
    <text evidence="2">The sequence shown here is derived from an EMBL/GenBank/DDBJ whole genome shotgun (WGS) entry which is preliminary data.</text>
</comment>
<feature type="coiled-coil region" evidence="1">
    <location>
        <begin position="46"/>
        <end position="87"/>
    </location>
</feature>
<dbReference type="Proteomes" id="UP001079657">
    <property type="component" value="Unassembled WGS sequence"/>
</dbReference>
<organism evidence="2 3">
    <name type="scientific">Clostridium ganghwense</name>
    <dbReference type="NCBI Taxonomy" id="312089"/>
    <lineage>
        <taxon>Bacteria</taxon>
        <taxon>Bacillati</taxon>
        <taxon>Bacillota</taxon>
        <taxon>Clostridia</taxon>
        <taxon>Eubacteriales</taxon>
        <taxon>Clostridiaceae</taxon>
        <taxon>Clostridium</taxon>
    </lineage>
</organism>
<accession>A0ABT4CL05</accession>
<evidence type="ECO:0000256" key="1">
    <source>
        <dbReference type="SAM" id="Coils"/>
    </source>
</evidence>
<evidence type="ECO:0008006" key="4">
    <source>
        <dbReference type="Google" id="ProtNLM"/>
    </source>
</evidence>
<reference evidence="2" key="1">
    <citation type="submission" date="2022-12" db="EMBL/GenBank/DDBJ databases">
        <authorList>
            <person name="Wang J."/>
        </authorList>
    </citation>
    <scope>NUCLEOTIDE SEQUENCE</scope>
    <source>
        <strain evidence="2">HY-42-06</strain>
    </source>
</reference>
<dbReference type="EMBL" id="JAPQES010000001">
    <property type="protein sequence ID" value="MCY6369724.1"/>
    <property type="molecule type" value="Genomic_DNA"/>
</dbReference>
<protein>
    <recommendedName>
        <fullName evidence="4">Sequence-variable mosaic (SVM) signal sequence domain-containing protein</fullName>
    </recommendedName>
</protein>
<evidence type="ECO:0000313" key="2">
    <source>
        <dbReference type="EMBL" id="MCY6369724.1"/>
    </source>
</evidence>
<dbReference type="RefSeq" id="WP_268048094.1">
    <property type="nucleotide sequence ID" value="NZ_JAPQES010000001.1"/>
</dbReference>
<keyword evidence="1" id="KW-0175">Coiled coil</keyword>
<proteinExistence type="predicted"/>
<gene>
    <name evidence="2" type="ORF">OXH55_03660</name>
</gene>
<evidence type="ECO:0000313" key="3">
    <source>
        <dbReference type="Proteomes" id="UP001079657"/>
    </source>
</evidence>
<keyword evidence="3" id="KW-1185">Reference proteome</keyword>